<accession>A0A854QGG0</accession>
<protein>
    <recommendedName>
        <fullName evidence="3">DUF1996 domain-containing protein</fullName>
    </recommendedName>
</protein>
<dbReference type="EMBL" id="AMKT01000034">
    <property type="protein sequence ID" value="OXG24067.1"/>
    <property type="molecule type" value="Genomic_DNA"/>
</dbReference>
<comment type="caution">
    <text evidence="4">The sequence shown here is derived from an EMBL/GenBank/DDBJ whole genome shotgun (WGS) entry which is preliminary data.</text>
</comment>
<feature type="compositionally biased region" description="Polar residues" evidence="1">
    <location>
        <begin position="13"/>
        <end position="30"/>
    </location>
</feature>
<feature type="compositionally biased region" description="Pro residues" evidence="1">
    <location>
        <begin position="68"/>
        <end position="77"/>
    </location>
</feature>
<dbReference type="PANTHER" id="PTHR43662">
    <property type="match status" value="1"/>
</dbReference>
<dbReference type="InterPro" id="IPR018535">
    <property type="entry name" value="DUF1996"/>
</dbReference>
<keyword evidence="2" id="KW-0812">Transmembrane</keyword>
<evidence type="ECO:0000313" key="5">
    <source>
        <dbReference type="Proteomes" id="UP000199727"/>
    </source>
</evidence>
<gene>
    <name evidence="4" type="ORF">C361_02616</name>
</gene>
<name>A0A854QGG0_CRYNE</name>
<dbReference type="AlphaFoldDB" id="A0A854QGG0"/>
<proteinExistence type="predicted"/>
<dbReference type="Pfam" id="PF09362">
    <property type="entry name" value="DUF1996"/>
    <property type="match status" value="1"/>
</dbReference>
<feature type="region of interest" description="Disordered" evidence="1">
    <location>
        <begin position="1"/>
        <end position="80"/>
    </location>
</feature>
<dbReference type="Proteomes" id="UP000199727">
    <property type="component" value="Unassembled WGS sequence"/>
</dbReference>
<sequence>MSSQSPSPFPETSAGTSLQPVESANNSQWSFAPPPLPPRPPPGVHRKPVPAMRDNDLHGQPLQRHSMSPPPPVPPRPVADIAAPPAIYTTVHNTAAQSSLPPPPPPPGLMDEKKNASQPPPGKKRGCYPSTRRGRLWFWGLIALTILAIVVIVAVCASVIPKNNSSSDATTTSSPGKSYHGGHPLSIAEGGVDIGQPGDIAVFGKNSTDHFVMTTNRSIVVTRLDPVVFPGSIGAHVHRVHGSSYFTQNLTSATEMQKLANCTTTVVQDDLSAYWVAGLYYRYPNGSLASVRLDRTSLYYFQKAPTGVPIYPFPDNYNIIAGNPYRRAINTSDPTHTSKWFQCYRGGGNDLRSYGFPKSPCSGGLVQAIQFPSCWDGVYAEDGDYSTHVAYPTDDTNGYYCPPDFPKKFITVQFETVFAVYDFPYNGNDKITWVLSNGDTSGYGIHADFMNGWKPETLEAVLNDCRYLNATSEDPIADDPPNCPALNKSINMDITYSCRLQTPIVNEAVGEHALLQYLPGCNALWSGNTSKPPCPSGHIDGGDLDLVSPSVWYREEPYISP</sequence>
<feature type="compositionally biased region" description="Low complexity" evidence="1">
    <location>
        <begin position="163"/>
        <end position="174"/>
    </location>
</feature>
<feature type="transmembrane region" description="Helical" evidence="2">
    <location>
        <begin position="136"/>
        <end position="160"/>
    </location>
</feature>
<dbReference type="PANTHER" id="PTHR43662:SF3">
    <property type="entry name" value="DOMAIN PROTEIN, PUTATIVE (AFU_ORTHOLOGUE AFUA_6G11970)-RELATED"/>
    <property type="match status" value="1"/>
</dbReference>
<dbReference type="OrthoDB" id="74764at2759"/>
<evidence type="ECO:0000259" key="3">
    <source>
        <dbReference type="Pfam" id="PF09362"/>
    </source>
</evidence>
<keyword evidence="2" id="KW-1133">Transmembrane helix</keyword>
<feature type="domain" description="DUF1996" evidence="3">
    <location>
        <begin position="225"/>
        <end position="453"/>
    </location>
</feature>
<evidence type="ECO:0000256" key="2">
    <source>
        <dbReference type="SAM" id="Phobius"/>
    </source>
</evidence>
<feature type="compositionally biased region" description="Pro residues" evidence="1">
    <location>
        <begin position="32"/>
        <end position="43"/>
    </location>
</feature>
<keyword evidence="2" id="KW-0472">Membrane</keyword>
<feature type="region of interest" description="Disordered" evidence="1">
    <location>
        <begin position="94"/>
        <end position="128"/>
    </location>
</feature>
<reference evidence="4 5" key="1">
    <citation type="submission" date="2017-06" db="EMBL/GenBank/DDBJ databases">
        <title>Global population genomics of the pathogenic fungus Cryptococcus neoformans var. grubii.</title>
        <authorList>
            <person name="Cuomo C."/>
            <person name="Litvintseva A."/>
            <person name="Chen Y."/>
            <person name="Young S."/>
            <person name="Zeng Q."/>
            <person name="Chapman S."/>
            <person name="Gujja S."/>
            <person name="Saif S."/>
            <person name="Birren B."/>
        </authorList>
    </citation>
    <scope>NUCLEOTIDE SEQUENCE [LARGE SCALE GENOMIC DNA]</scope>
    <source>
        <strain evidence="4 5">Tu259-1</strain>
    </source>
</reference>
<evidence type="ECO:0000313" key="4">
    <source>
        <dbReference type="EMBL" id="OXG24067.1"/>
    </source>
</evidence>
<organism evidence="4 5">
    <name type="scientific">Cryptococcus neoformans Tu259-1</name>
    <dbReference type="NCBI Taxonomy" id="1230072"/>
    <lineage>
        <taxon>Eukaryota</taxon>
        <taxon>Fungi</taxon>
        <taxon>Dikarya</taxon>
        <taxon>Basidiomycota</taxon>
        <taxon>Agaricomycotina</taxon>
        <taxon>Tremellomycetes</taxon>
        <taxon>Tremellales</taxon>
        <taxon>Cryptococcaceae</taxon>
        <taxon>Cryptococcus</taxon>
        <taxon>Cryptococcus neoformans species complex</taxon>
    </lineage>
</organism>
<evidence type="ECO:0000256" key="1">
    <source>
        <dbReference type="SAM" id="MobiDB-lite"/>
    </source>
</evidence>
<feature type="region of interest" description="Disordered" evidence="1">
    <location>
        <begin position="163"/>
        <end position="182"/>
    </location>
</feature>